<feature type="non-terminal residue" evidence="2">
    <location>
        <position position="1"/>
    </location>
</feature>
<evidence type="ECO:0000313" key="3">
    <source>
        <dbReference type="Proteomes" id="UP000474077"/>
    </source>
</evidence>
<feature type="coiled-coil region" evidence="1">
    <location>
        <begin position="63"/>
        <end position="91"/>
    </location>
</feature>
<dbReference type="AlphaFoldDB" id="A0A6L4N829"/>
<dbReference type="EMBL" id="WDER01000136">
    <property type="protein sequence ID" value="KAB6077801.1"/>
    <property type="molecule type" value="Genomic_DNA"/>
</dbReference>
<organism evidence="2 3">
    <name type="scientific">Bacteroides xylanisolvens</name>
    <dbReference type="NCBI Taxonomy" id="371601"/>
    <lineage>
        <taxon>Bacteria</taxon>
        <taxon>Pseudomonadati</taxon>
        <taxon>Bacteroidota</taxon>
        <taxon>Bacteroidia</taxon>
        <taxon>Bacteroidales</taxon>
        <taxon>Bacteroidaceae</taxon>
        <taxon>Bacteroides</taxon>
    </lineage>
</organism>
<gene>
    <name evidence="2" type="ORF">GA560_24635</name>
</gene>
<reference evidence="2 3" key="1">
    <citation type="journal article" date="2019" name="Nat. Med.">
        <title>A library of human gut bacterial isolates paired with longitudinal multiomics data enables mechanistic microbiome research.</title>
        <authorList>
            <person name="Poyet M."/>
            <person name="Groussin M."/>
            <person name="Gibbons S.M."/>
            <person name="Avila-Pacheco J."/>
            <person name="Jiang X."/>
            <person name="Kearney S.M."/>
            <person name="Perrotta A.R."/>
            <person name="Berdy B."/>
            <person name="Zhao S."/>
            <person name="Lieberman T.D."/>
            <person name="Swanson P.K."/>
            <person name="Smith M."/>
            <person name="Roesemann S."/>
            <person name="Alexander J.E."/>
            <person name="Rich S.A."/>
            <person name="Livny J."/>
            <person name="Vlamakis H."/>
            <person name="Clish C."/>
            <person name="Bullock K."/>
            <person name="Deik A."/>
            <person name="Scott J."/>
            <person name="Pierce K.A."/>
            <person name="Xavier R.J."/>
            <person name="Alm E.J."/>
        </authorList>
    </citation>
    <scope>NUCLEOTIDE SEQUENCE [LARGE SCALE GENOMIC DNA]</scope>
    <source>
        <strain evidence="2 3">BIOML-A73</strain>
    </source>
</reference>
<accession>A0A6L4N829</accession>
<proteinExistence type="predicted"/>
<keyword evidence="1" id="KW-0175">Coiled coil</keyword>
<evidence type="ECO:0000313" key="2">
    <source>
        <dbReference type="EMBL" id="KAB6077801.1"/>
    </source>
</evidence>
<protein>
    <recommendedName>
        <fullName evidence="4">Conjugal transfer protein TraG</fullName>
    </recommendedName>
</protein>
<sequence length="104" mass="12072">ISGLTQGMFVGSVSDNFNERIEQKIFHCEIVVDAEKVKREESAYKKIPVITNFTDEDGNDRMKETVQANYRRIKEEVKQIVQEELERIKNDPVLCKLLPDNETV</sequence>
<evidence type="ECO:0008006" key="4">
    <source>
        <dbReference type="Google" id="ProtNLM"/>
    </source>
</evidence>
<dbReference type="Proteomes" id="UP000474077">
    <property type="component" value="Unassembled WGS sequence"/>
</dbReference>
<evidence type="ECO:0000256" key="1">
    <source>
        <dbReference type="SAM" id="Coils"/>
    </source>
</evidence>
<name>A0A6L4N829_9BACE</name>
<comment type="caution">
    <text evidence="2">The sequence shown here is derived from an EMBL/GenBank/DDBJ whole genome shotgun (WGS) entry which is preliminary data.</text>
</comment>